<dbReference type="GO" id="GO:0005811">
    <property type="term" value="C:lipid droplet"/>
    <property type="evidence" value="ECO:0007669"/>
    <property type="project" value="UniProtKB-SubCell"/>
</dbReference>
<dbReference type="Gene3D" id="3.90.180.10">
    <property type="entry name" value="Medium-chain alcohol dehydrogenases, catalytic domain"/>
    <property type="match status" value="1"/>
</dbReference>
<evidence type="ECO:0000256" key="2">
    <source>
        <dbReference type="ARBA" id="ARBA00022677"/>
    </source>
</evidence>
<dbReference type="SUPFAM" id="SSF50129">
    <property type="entry name" value="GroES-like"/>
    <property type="match status" value="1"/>
</dbReference>
<dbReference type="InterPro" id="IPR013154">
    <property type="entry name" value="ADH-like_N"/>
</dbReference>
<dbReference type="EMBL" id="GG692396">
    <property type="protein sequence ID" value="EER34574.1"/>
    <property type="molecule type" value="Genomic_DNA"/>
</dbReference>
<dbReference type="InterPro" id="IPR020843">
    <property type="entry name" value="ER"/>
</dbReference>
<evidence type="ECO:0000256" key="1">
    <source>
        <dbReference type="ARBA" id="ARBA00004502"/>
    </source>
</evidence>
<dbReference type="KEGG" id="ctp:CTRG_01435"/>
<dbReference type="OrthoDB" id="3509362at2759"/>
<comment type="subcellular location">
    <subcellularLocation>
        <location evidence="1">Lipid droplet</location>
    </subcellularLocation>
</comment>
<dbReference type="Pfam" id="PF13602">
    <property type="entry name" value="ADH_zinc_N_2"/>
    <property type="match status" value="1"/>
</dbReference>
<dbReference type="VEuPathDB" id="FungiDB:CTRG_01435"/>
<keyword evidence="2" id="KW-0551">Lipid droplet</keyword>
<dbReference type="Gene3D" id="3.40.50.720">
    <property type="entry name" value="NAD(P)-binding Rossmann-like Domain"/>
    <property type="match status" value="1"/>
</dbReference>
<dbReference type="AlphaFoldDB" id="C5M6F4"/>
<protein>
    <recommendedName>
        <fullName evidence="4">Enoyl reductase (ER) domain-containing protein</fullName>
    </recommendedName>
</protein>
<dbReference type="SUPFAM" id="SSF51735">
    <property type="entry name" value="NAD(P)-binding Rossmann-fold domains"/>
    <property type="match status" value="1"/>
</dbReference>
<evidence type="ECO:0000313" key="6">
    <source>
        <dbReference type="Proteomes" id="UP000002037"/>
    </source>
</evidence>
<dbReference type="eggNOG" id="KOG1198">
    <property type="taxonomic scope" value="Eukaryota"/>
</dbReference>
<evidence type="ECO:0000313" key="5">
    <source>
        <dbReference type="EMBL" id="EER34574.1"/>
    </source>
</evidence>
<comment type="similarity">
    <text evidence="3">Belongs to the YIM1 family.</text>
</comment>
<dbReference type="PANTHER" id="PTHR11695:SF294">
    <property type="entry name" value="RETICULON-4-INTERACTING PROTEIN 1, MITOCHONDRIAL"/>
    <property type="match status" value="1"/>
</dbReference>
<name>C5M6F4_CANTT</name>
<gene>
    <name evidence="5" type="ORF">CTRG_01435</name>
</gene>
<dbReference type="STRING" id="294747.C5M6F4"/>
<organism evidence="5 6">
    <name type="scientific">Candida tropicalis (strain ATCC MYA-3404 / T1)</name>
    <name type="common">Yeast</name>
    <dbReference type="NCBI Taxonomy" id="294747"/>
    <lineage>
        <taxon>Eukaryota</taxon>
        <taxon>Fungi</taxon>
        <taxon>Dikarya</taxon>
        <taxon>Ascomycota</taxon>
        <taxon>Saccharomycotina</taxon>
        <taxon>Pichiomycetes</taxon>
        <taxon>Debaryomycetaceae</taxon>
        <taxon>Candida/Lodderomyces clade</taxon>
        <taxon>Candida</taxon>
    </lineage>
</organism>
<dbReference type="Pfam" id="PF08240">
    <property type="entry name" value="ADH_N"/>
    <property type="match status" value="1"/>
</dbReference>
<dbReference type="RefSeq" id="XP_002547129.1">
    <property type="nucleotide sequence ID" value="XM_002547083.1"/>
</dbReference>
<keyword evidence="6" id="KW-1185">Reference proteome</keyword>
<dbReference type="Proteomes" id="UP000002037">
    <property type="component" value="Unassembled WGS sequence"/>
</dbReference>
<dbReference type="InterPro" id="IPR036291">
    <property type="entry name" value="NAD(P)-bd_dom_sf"/>
</dbReference>
<dbReference type="GO" id="GO:0005739">
    <property type="term" value="C:mitochondrion"/>
    <property type="evidence" value="ECO:0007669"/>
    <property type="project" value="TreeGrafter"/>
</dbReference>
<proteinExistence type="inferred from homology"/>
<dbReference type="SMART" id="SM00829">
    <property type="entry name" value="PKS_ER"/>
    <property type="match status" value="1"/>
</dbReference>
<dbReference type="PANTHER" id="PTHR11695">
    <property type="entry name" value="ALCOHOL DEHYDROGENASE RELATED"/>
    <property type="match status" value="1"/>
</dbReference>
<dbReference type="InterPro" id="IPR011032">
    <property type="entry name" value="GroES-like_sf"/>
</dbReference>
<sequence>MTFTSSDLTFNAYSYKNNSTPVTLGPETIELVADSSNPGTFTAPPGKILLKINYTSLNPVDVKLHTLAISLVSMLVNNKNGFGRDFSGQVVAIGENTKTDFKVGDLVQGIYPKVYGKGTASEYLLIDPNEMDITTVPKNISMIEASSWPTVLGTALLISSDLDYKNKKVLILGGGTSVGRYLVQIAKQRGAKEVAVTCSTRTGETLSTIGADTIIDYTKSKNIVIPILESVKSTGNFDYILDCYGGNDLFTEISNILIKDGRYYTIAGDYPGSSFSCLVSSVSRVVGRSLLRAFGLLSFSYKFVMFERFANNINEARDYLETGKLKVFIDSVYPFDKLDDAVDKLESGRTAGKVVVEVSKN</sequence>
<dbReference type="InterPro" id="IPR050700">
    <property type="entry name" value="YIM1/Zinc_Alcohol_DH_Fams"/>
</dbReference>
<feature type="domain" description="Enoyl reductase (ER)" evidence="4">
    <location>
        <begin position="25"/>
        <end position="356"/>
    </location>
</feature>
<dbReference type="GO" id="GO:0016491">
    <property type="term" value="F:oxidoreductase activity"/>
    <property type="evidence" value="ECO:0007669"/>
    <property type="project" value="InterPro"/>
</dbReference>
<dbReference type="HOGENOM" id="CLU_026673_3_3_1"/>
<reference evidence="5 6" key="1">
    <citation type="journal article" date="2009" name="Nature">
        <title>Evolution of pathogenicity and sexual reproduction in eight Candida genomes.</title>
        <authorList>
            <person name="Butler G."/>
            <person name="Rasmussen M.D."/>
            <person name="Lin M.F."/>
            <person name="Santos M.A."/>
            <person name="Sakthikumar S."/>
            <person name="Munro C.A."/>
            <person name="Rheinbay E."/>
            <person name="Grabherr M."/>
            <person name="Forche A."/>
            <person name="Reedy J.L."/>
            <person name="Agrafioti I."/>
            <person name="Arnaud M.B."/>
            <person name="Bates S."/>
            <person name="Brown A.J."/>
            <person name="Brunke S."/>
            <person name="Costanzo M.C."/>
            <person name="Fitzpatrick D.A."/>
            <person name="de Groot P.W."/>
            <person name="Harris D."/>
            <person name="Hoyer L.L."/>
            <person name="Hube B."/>
            <person name="Klis F.M."/>
            <person name="Kodira C."/>
            <person name="Lennard N."/>
            <person name="Logue M.E."/>
            <person name="Martin R."/>
            <person name="Neiman A.M."/>
            <person name="Nikolaou E."/>
            <person name="Quail M.A."/>
            <person name="Quinn J."/>
            <person name="Santos M.C."/>
            <person name="Schmitzberger F.F."/>
            <person name="Sherlock G."/>
            <person name="Shah P."/>
            <person name="Silverstein K.A."/>
            <person name="Skrzypek M.S."/>
            <person name="Soll D."/>
            <person name="Staggs R."/>
            <person name="Stansfield I."/>
            <person name="Stumpf M.P."/>
            <person name="Sudbery P.E."/>
            <person name="Srikantha T."/>
            <person name="Zeng Q."/>
            <person name="Berman J."/>
            <person name="Berriman M."/>
            <person name="Heitman J."/>
            <person name="Gow N.A."/>
            <person name="Lorenz M.C."/>
            <person name="Birren B.W."/>
            <person name="Kellis M."/>
            <person name="Cuomo C.A."/>
        </authorList>
    </citation>
    <scope>NUCLEOTIDE SEQUENCE [LARGE SCALE GENOMIC DNA]</scope>
    <source>
        <strain evidence="6">ATCC MYA-3404 / T1</strain>
    </source>
</reference>
<evidence type="ECO:0000259" key="4">
    <source>
        <dbReference type="SMART" id="SM00829"/>
    </source>
</evidence>
<evidence type="ECO:0000256" key="3">
    <source>
        <dbReference type="ARBA" id="ARBA00038249"/>
    </source>
</evidence>
<accession>C5M6F4</accession>
<dbReference type="GeneID" id="8301323"/>